<dbReference type="InterPro" id="IPR033729">
    <property type="entry name" value="SerRS_core"/>
</dbReference>
<evidence type="ECO:0000256" key="2">
    <source>
        <dbReference type="ARBA" id="ARBA00005045"/>
    </source>
</evidence>
<dbReference type="PANTHER" id="PTHR43697:SF1">
    <property type="entry name" value="SERINE--TRNA LIGASE"/>
    <property type="match status" value="1"/>
</dbReference>
<keyword evidence="7" id="KW-0547">Nucleotide-binding</keyword>
<sequence length="425" mass="47646">MLDVKYLRDNPEEAAKRLALRGSFDLAPFKALDIRRRGMLQEVEALKERRNKVSEEVATLKKAKQDASELIGEMRGVSARIKEIDKELGVCEEELKGFLMGIPNLTHASVPVGQDENDNVTKKTVGERPVFDFEPKDHIELGEGLGIMDFERASKLAGARFSLMKGAGARLERALTSFMLDLHTEEHGYTEMLPPFIVRSECYEGTGQLPKFEEDLFKIEGSAQYLIPTAEVPVTNFHREEILTEDELPIKYTAYTPCFRKEAGSYGKDVKGLIRLHQFSKVELVKFTRPEDSYDELEALTKNAEEVLKKLGLHYRVVELCTGDTGFSAAKTYDLEVWLPGQETFREISSCSNFEDFQARRAGIRYKAKAGGKPRFVHTINGSALAVGRTIVAILENYQQADGSVVVPEVLRPYMGGLAKIVKIG</sequence>
<protein>
    <recommendedName>
        <fullName evidence="13">Serine--tRNA ligase</fullName>
        <ecNumber evidence="4">6.1.1.11</ecNumber>
    </recommendedName>
    <alternativeName>
        <fullName evidence="11">Seryl-tRNA synthetase</fullName>
    </alternativeName>
    <alternativeName>
        <fullName evidence="12">Seryl-tRNA(Ser/Sec) synthetase</fullName>
    </alternativeName>
</protein>
<evidence type="ECO:0000256" key="15">
    <source>
        <dbReference type="ARBA" id="ARBA00048823"/>
    </source>
</evidence>
<comment type="subcellular location">
    <subcellularLocation>
        <location evidence="1">Cytoplasm</location>
    </subcellularLocation>
</comment>
<dbReference type="InterPro" id="IPR002314">
    <property type="entry name" value="aa-tRNA-synt_IIb"/>
</dbReference>
<evidence type="ECO:0000256" key="9">
    <source>
        <dbReference type="ARBA" id="ARBA00022917"/>
    </source>
</evidence>
<accession>A0A3B0QWV1</accession>
<evidence type="ECO:0000256" key="14">
    <source>
        <dbReference type="ARBA" id="ARBA00047929"/>
    </source>
</evidence>
<evidence type="ECO:0000259" key="17">
    <source>
        <dbReference type="PROSITE" id="PS50862"/>
    </source>
</evidence>
<dbReference type="SUPFAM" id="SSF55681">
    <property type="entry name" value="Class II aaRS and biotin synthetases"/>
    <property type="match status" value="1"/>
</dbReference>
<dbReference type="InterPro" id="IPR042103">
    <property type="entry name" value="SerRS_1_N_sf"/>
</dbReference>
<keyword evidence="5" id="KW-0963">Cytoplasm</keyword>
<proteinExistence type="inferred from homology"/>
<dbReference type="Pfam" id="PF00587">
    <property type="entry name" value="tRNA-synt_2b"/>
    <property type="match status" value="1"/>
</dbReference>
<organism evidence="18">
    <name type="scientific">hydrothermal vent metagenome</name>
    <dbReference type="NCBI Taxonomy" id="652676"/>
    <lineage>
        <taxon>unclassified sequences</taxon>
        <taxon>metagenomes</taxon>
        <taxon>ecological metagenomes</taxon>
    </lineage>
</organism>
<reference evidence="18" key="1">
    <citation type="submission" date="2018-06" db="EMBL/GenBank/DDBJ databases">
        <authorList>
            <person name="Zhirakovskaya E."/>
        </authorList>
    </citation>
    <scope>NUCLEOTIDE SEQUENCE</scope>
</reference>
<evidence type="ECO:0000256" key="3">
    <source>
        <dbReference type="ARBA" id="ARBA00010728"/>
    </source>
</evidence>
<comment type="similarity">
    <text evidence="3">Belongs to the class-II aminoacyl-tRNA synthetase family. Type-1 seryl-tRNA synthetase subfamily.</text>
</comment>
<evidence type="ECO:0000256" key="6">
    <source>
        <dbReference type="ARBA" id="ARBA00022598"/>
    </source>
</evidence>
<comment type="catalytic activity">
    <reaction evidence="15">
        <text>tRNA(Ser) + L-serine + ATP = L-seryl-tRNA(Ser) + AMP + diphosphate + H(+)</text>
        <dbReference type="Rhea" id="RHEA:12292"/>
        <dbReference type="Rhea" id="RHEA-COMP:9669"/>
        <dbReference type="Rhea" id="RHEA-COMP:9703"/>
        <dbReference type="ChEBI" id="CHEBI:15378"/>
        <dbReference type="ChEBI" id="CHEBI:30616"/>
        <dbReference type="ChEBI" id="CHEBI:33019"/>
        <dbReference type="ChEBI" id="CHEBI:33384"/>
        <dbReference type="ChEBI" id="CHEBI:78442"/>
        <dbReference type="ChEBI" id="CHEBI:78533"/>
        <dbReference type="ChEBI" id="CHEBI:456215"/>
        <dbReference type="EC" id="6.1.1.11"/>
    </reaction>
</comment>
<evidence type="ECO:0000256" key="1">
    <source>
        <dbReference type="ARBA" id="ARBA00004496"/>
    </source>
</evidence>
<keyword evidence="9" id="KW-0648">Protein biosynthesis</keyword>
<dbReference type="PIRSF" id="PIRSF001529">
    <property type="entry name" value="Ser-tRNA-synth_IIa"/>
    <property type="match status" value="1"/>
</dbReference>
<dbReference type="InterPro" id="IPR006195">
    <property type="entry name" value="aa-tRNA-synth_II"/>
</dbReference>
<dbReference type="EMBL" id="UOEA01000073">
    <property type="protein sequence ID" value="VAV84792.1"/>
    <property type="molecule type" value="Genomic_DNA"/>
</dbReference>
<dbReference type="Gene3D" id="1.10.287.40">
    <property type="entry name" value="Serine-tRNA synthetase, tRNA binding domain"/>
    <property type="match status" value="1"/>
</dbReference>
<dbReference type="EC" id="6.1.1.11" evidence="4"/>
<evidence type="ECO:0000256" key="11">
    <source>
        <dbReference type="ARBA" id="ARBA00031113"/>
    </source>
</evidence>
<keyword evidence="8" id="KW-0067">ATP-binding</keyword>
<keyword evidence="10 18" id="KW-0030">Aminoacyl-tRNA synthetase</keyword>
<evidence type="ECO:0000256" key="12">
    <source>
        <dbReference type="ARBA" id="ARBA00033352"/>
    </source>
</evidence>
<dbReference type="GO" id="GO:0006434">
    <property type="term" value="P:seryl-tRNA aminoacylation"/>
    <property type="evidence" value="ECO:0007669"/>
    <property type="project" value="InterPro"/>
</dbReference>
<dbReference type="AlphaFoldDB" id="A0A3B0QWV1"/>
<dbReference type="InterPro" id="IPR010978">
    <property type="entry name" value="tRNA-bd_arm"/>
</dbReference>
<evidence type="ECO:0000256" key="7">
    <source>
        <dbReference type="ARBA" id="ARBA00022741"/>
    </source>
</evidence>
<comment type="pathway">
    <text evidence="2">Aminoacyl-tRNA biosynthesis; selenocysteinyl-tRNA(Sec) biosynthesis; L-seryl-tRNA(Sec) from L-serine and tRNA(Sec): step 1/1.</text>
</comment>
<gene>
    <name evidence="18" type="ORF">MNBD_DELTA01-1879</name>
</gene>
<keyword evidence="6 18" id="KW-0436">Ligase</keyword>
<dbReference type="InterPro" id="IPR045864">
    <property type="entry name" value="aa-tRNA-synth_II/BPL/LPL"/>
</dbReference>
<evidence type="ECO:0000256" key="8">
    <source>
        <dbReference type="ARBA" id="ARBA00022840"/>
    </source>
</evidence>
<dbReference type="PROSITE" id="PS50862">
    <property type="entry name" value="AA_TRNA_LIGASE_II"/>
    <property type="match status" value="1"/>
</dbReference>
<evidence type="ECO:0000256" key="5">
    <source>
        <dbReference type="ARBA" id="ARBA00022490"/>
    </source>
</evidence>
<dbReference type="HAMAP" id="MF_00176">
    <property type="entry name" value="Ser_tRNA_synth_type1"/>
    <property type="match status" value="1"/>
</dbReference>
<evidence type="ECO:0000256" key="13">
    <source>
        <dbReference type="ARBA" id="ARBA00039158"/>
    </source>
</evidence>
<dbReference type="NCBIfam" id="TIGR00414">
    <property type="entry name" value="serS"/>
    <property type="match status" value="1"/>
</dbReference>
<dbReference type="InterPro" id="IPR015866">
    <property type="entry name" value="Ser-tRNA-synth_1_N"/>
</dbReference>
<feature type="coiled-coil region" evidence="16">
    <location>
        <begin position="36"/>
        <end position="70"/>
    </location>
</feature>
<evidence type="ECO:0000313" key="18">
    <source>
        <dbReference type="EMBL" id="VAV84792.1"/>
    </source>
</evidence>
<dbReference type="Pfam" id="PF02403">
    <property type="entry name" value="Seryl_tRNA_N"/>
    <property type="match status" value="1"/>
</dbReference>
<dbReference type="PANTHER" id="PTHR43697">
    <property type="entry name" value="SERYL-TRNA SYNTHETASE"/>
    <property type="match status" value="1"/>
</dbReference>
<comment type="catalytic activity">
    <reaction evidence="14">
        <text>tRNA(Sec) + L-serine + ATP = L-seryl-tRNA(Sec) + AMP + diphosphate + H(+)</text>
        <dbReference type="Rhea" id="RHEA:42580"/>
        <dbReference type="Rhea" id="RHEA-COMP:9742"/>
        <dbReference type="Rhea" id="RHEA-COMP:10128"/>
        <dbReference type="ChEBI" id="CHEBI:15378"/>
        <dbReference type="ChEBI" id="CHEBI:30616"/>
        <dbReference type="ChEBI" id="CHEBI:33019"/>
        <dbReference type="ChEBI" id="CHEBI:33384"/>
        <dbReference type="ChEBI" id="CHEBI:78442"/>
        <dbReference type="ChEBI" id="CHEBI:78533"/>
        <dbReference type="ChEBI" id="CHEBI:456215"/>
        <dbReference type="EC" id="6.1.1.11"/>
    </reaction>
</comment>
<dbReference type="GO" id="GO:0005524">
    <property type="term" value="F:ATP binding"/>
    <property type="evidence" value="ECO:0007669"/>
    <property type="project" value="UniProtKB-KW"/>
</dbReference>
<evidence type="ECO:0000256" key="16">
    <source>
        <dbReference type="SAM" id="Coils"/>
    </source>
</evidence>
<feature type="domain" description="Aminoacyl-transfer RNA synthetases class-II family profile" evidence="17">
    <location>
        <begin position="137"/>
        <end position="408"/>
    </location>
</feature>
<dbReference type="SUPFAM" id="SSF46589">
    <property type="entry name" value="tRNA-binding arm"/>
    <property type="match status" value="1"/>
</dbReference>
<evidence type="ECO:0000256" key="4">
    <source>
        <dbReference type="ARBA" id="ARBA00012840"/>
    </source>
</evidence>
<evidence type="ECO:0000256" key="10">
    <source>
        <dbReference type="ARBA" id="ARBA00023146"/>
    </source>
</evidence>
<dbReference type="CDD" id="cd00770">
    <property type="entry name" value="SerRS_core"/>
    <property type="match status" value="1"/>
</dbReference>
<dbReference type="GO" id="GO:0005737">
    <property type="term" value="C:cytoplasm"/>
    <property type="evidence" value="ECO:0007669"/>
    <property type="project" value="UniProtKB-SubCell"/>
</dbReference>
<keyword evidence="16" id="KW-0175">Coiled coil</keyword>
<dbReference type="Gene3D" id="3.30.930.10">
    <property type="entry name" value="Bira Bifunctional Protein, Domain 2"/>
    <property type="match status" value="1"/>
</dbReference>
<dbReference type="InterPro" id="IPR002317">
    <property type="entry name" value="Ser-tRNA-ligase_type_1"/>
</dbReference>
<dbReference type="GO" id="GO:0004828">
    <property type="term" value="F:serine-tRNA ligase activity"/>
    <property type="evidence" value="ECO:0007669"/>
    <property type="project" value="UniProtKB-EC"/>
</dbReference>
<name>A0A3B0QWV1_9ZZZZ</name>
<dbReference type="PRINTS" id="PR00981">
    <property type="entry name" value="TRNASYNTHSER"/>
</dbReference>